<evidence type="ECO:0000259" key="4">
    <source>
        <dbReference type="PROSITE" id="PS50995"/>
    </source>
</evidence>
<dbReference type="PANTHER" id="PTHR42756">
    <property type="entry name" value="TRANSCRIPTIONAL REGULATOR, MARR"/>
    <property type="match status" value="1"/>
</dbReference>
<dbReference type="InterPro" id="IPR036388">
    <property type="entry name" value="WH-like_DNA-bd_sf"/>
</dbReference>
<dbReference type="Pfam" id="PF01047">
    <property type="entry name" value="MarR"/>
    <property type="match status" value="1"/>
</dbReference>
<evidence type="ECO:0000256" key="2">
    <source>
        <dbReference type="ARBA" id="ARBA00023125"/>
    </source>
</evidence>
<dbReference type="AlphaFoldDB" id="A0A6I4YKF2"/>
<evidence type="ECO:0000313" key="5">
    <source>
        <dbReference type="EMBL" id="MXV20224.1"/>
    </source>
</evidence>
<dbReference type="Gene3D" id="1.10.10.10">
    <property type="entry name" value="Winged helix-like DNA-binding domain superfamily/Winged helix DNA-binding domain"/>
    <property type="match status" value="1"/>
</dbReference>
<sequence length="154" mass="16476">MTQDASDLLRRITRLHTTLQQHTASGCGIHSLTRCQILTTLSRAGPLSLADLGRHLGADKAWMSRNVDELARAGLIDKQAGQPDRRVVVLTLTPDGQEQVNRLNAALRQQSARLLGRVPPADQASVLRTLELLAEALEAECAGAAEDGGSRAAP</sequence>
<comment type="caution">
    <text evidence="5">The sequence shown here is derived from an EMBL/GenBank/DDBJ whole genome shotgun (WGS) entry which is preliminary data.</text>
</comment>
<dbReference type="PANTHER" id="PTHR42756:SF1">
    <property type="entry name" value="TRANSCRIPTIONAL REPRESSOR OF EMRAB OPERON"/>
    <property type="match status" value="1"/>
</dbReference>
<dbReference type="EMBL" id="WVHK01000038">
    <property type="protein sequence ID" value="MXV20224.1"/>
    <property type="molecule type" value="Genomic_DNA"/>
</dbReference>
<dbReference type="SMART" id="SM00347">
    <property type="entry name" value="HTH_MARR"/>
    <property type="match status" value="1"/>
</dbReference>
<evidence type="ECO:0000256" key="1">
    <source>
        <dbReference type="ARBA" id="ARBA00023015"/>
    </source>
</evidence>
<keyword evidence="6" id="KW-1185">Reference proteome</keyword>
<feature type="domain" description="HTH marR-type" evidence="4">
    <location>
        <begin position="5"/>
        <end position="135"/>
    </location>
</feature>
<dbReference type="PROSITE" id="PS50995">
    <property type="entry name" value="HTH_MARR_2"/>
    <property type="match status" value="1"/>
</dbReference>
<evidence type="ECO:0000256" key="3">
    <source>
        <dbReference type="ARBA" id="ARBA00023163"/>
    </source>
</evidence>
<accession>A0A6I4YKF2</accession>
<protein>
    <submittedName>
        <fullName evidence="5">MarR family transcriptional regulator</fullName>
    </submittedName>
</protein>
<name>A0A6I4YKF2_9DEIO</name>
<keyword evidence="1" id="KW-0805">Transcription regulation</keyword>
<dbReference type="SUPFAM" id="SSF46785">
    <property type="entry name" value="Winged helix' DNA-binding domain"/>
    <property type="match status" value="1"/>
</dbReference>
<organism evidence="5 6">
    <name type="scientific">Deinococcus xianganensis</name>
    <dbReference type="NCBI Taxonomy" id="1507289"/>
    <lineage>
        <taxon>Bacteria</taxon>
        <taxon>Thermotogati</taxon>
        <taxon>Deinococcota</taxon>
        <taxon>Deinococci</taxon>
        <taxon>Deinococcales</taxon>
        <taxon>Deinococcaceae</taxon>
        <taxon>Deinococcus</taxon>
    </lineage>
</organism>
<dbReference type="GO" id="GO:0003700">
    <property type="term" value="F:DNA-binding transcription factor activity"/>
    <property type="evidence" value="ECO:0007669"/>
    <property type="project" value="InterPro"/>
</dbReference>
<reference evidence="5 6" key="1">
    <citation type="submission" date="2019-11" db="EMBL/GenBank/DDBJ databases">
        <title>Genome sequence of Deinococcus xianganensis Y35, AI-2 producing algicidal bacterium, isolated from lake water.</title>
        <authorList>
            <person name="Li Y."/>
        </authorList>
    </citation>
    <scope>NUCLEOTIDE SEQUENCE [LARGE SCALE GENOMIC DNA]</scope>
    <source>
        <strain evidence="5 6">Y35</strain>
    </source>
</reference>
<dbReference type="InterPro" id="IPR000835">
    <property type="entry name" value="HTH_MarR-typ"/>
</dbReference>
<evidence type="ECO:0000313" key="6">
    <source>
        <dbReference type="Proteomes" id="UP000430519"/>
    </source>
</evidence>
<gene>
    <name evidence="5" type="ORF">GLX28_11325</name>
</gene>
<proteinExistence type="predicted"/>
<dbReference type="RefSeq" id="WP_160979539.1">
    <property type="nucleotide sequence ID" value="NZ_WVHK01000038.1"/>
</dbReference>
<dbReference type="GO" id="GO:0003677">
    <property type="term" value="F:DNA binding"/>
    <property type="evidence" value="ECO:0007669"/>
    <property type="project" value="UniProtKB-KW"/>
</dbReference>
<keyword evidence="3" id="KW-0804">Transcription</keyword>
<dbReference type="InterPro" id="IPR036390">
    <property type="entry name" value="WH_DNA-bd_sf"/>
</dbReference>
<dbReference type="Proteomes" id="UP000430519">
    <property type="component" value="Unassembled WGS sequence"/>
</dbReference>
<keyword evidence="2" id="KW-0238">DNA-binding</keyword>